<feature type="transmembrane region" description="Helical" evidence="9">
    <location>
        <begin position="57"/>
        <end position="78"/>
    </location>
</feature>
<evidence type="ECO:0000256" key="9">
    <source>
        <dbReference type="SAM" id="Phobius"/>
    </source>
</evidence>
<dbReference type="Pfam" id="PF00893">
    <property type="entry name" value="Multi_Drug_Res"/>
    <property type="match status" value="1"/>
</dbReference>
<dbReference type="Proteomes" id="UP000244152">
    <property type="component" value="Unassembled WGS sequence"/>
</dbReference>
<evidence type="ECO:0000256" key="7">
    <source>
        <dbReference type="ARBA" id="ARBA00038032"/>
    </source>
</evidence>
<dbReference type="AlphaFoldDB" id="A0A2T5IDH1"/>
<evidence type="ECO:0000313" key="10">
    <source>
        <dbReference type="EMBL" id="PTQ81863.1"/>
    </source>
</evidence>
<evidence type="ECO:0000256" key="1">
    <source>
        <dbReference type="ARBA" id="ARBA00004651"/>
    </source>
</evidence>
<evidence type="ECO:0000256" key="8">
    <source>
        <dbReference type="RuleBase" id="RU003942"/>
    </source>
</evidence>
<protein>
    <submittedName>
        <fullName evidence="10">Small multidrug resistance pump</fullName>
    </submittedName>
</protein>
<comment type="caution">
    <text evidence="10">The sequence shown here is derived from an EMBL/GenBank/DDBJ whole genome shotgun (WGS) entry which is preliminary data.</text>
</comment>
<dbReference type="InterPro" id="IPR000390">
    <property type="entry name" value="Small_drug/metabolite_transptr"/>
</dbReference>
<proteinExistence type="inferred from homology"/>
<dbReference type="GO" id="GO:0005886">
    <property type="term" value="C:plasma membrane"/>
    <property type="evidence" value="ECO:0007669"/>
    <property type="project" value="UniProtKB-SubCell"/>
</dbReference>
<dbReference type="Gene3D" id="1.10.3730.20">
    <property type="match status" value="1"/>
</dbReference>
<feature type="transmembrane region" description="Helical" evidence="9">
    <location>
        <begin position="29"/>
        <end position="50"/>
    </location>
</feature>
<dbReference type="FunFam" id="1.10.3730.20:FF:000001">
    <property type="entry name" value="Quaternary ammonium compound resistance transporter SugE"/>
    <property type="match status" value="1"/>
</dbReference>
<dbReference type="GO" id="GO:0015297">
    <property type="term" value="F:antiporter activity"/>
    <property type="evidence" value="ECO:0007669"/>
    <property type="project" value="TreeGrafter"/>
</dbReference>
<keyword evidence="5 9" id="KW-1133">Transmembrane helix</keyword>
<feature type="transmembrane region" description="Helical" evidence="9">
    <location>
        <begin position="84"/>
        <end position="103"/>
    </location>
</feature>
<dbReference type="PANTHER" id="PTHR30561">
    <property type="entry name" value="SMR FAMILY PROTON-DEPENDENT DRUG EFFLUX TRANSPORTER SUGE"/>
    <property type="match status" value="1"/>
</dbReference>
<dbReference type="SUPFAM" id="SSF103481">
    <property type="entry name" value="Multidrug resistance efflux transporter EmrE"/>
    <property type="match status" value="1"/>
</dbReference>
<dbReference type="GO" id="GO:0015199">
    <property type="term" value="F:amino-acid betaine transmembrane transporter activity"/>
    <property type="evidence" value="ECO:0007669"/>
    <property type="project" value="TreeGrafter"/>
</dbReference>
<keyword evidence="6 9" id="KW-0472">Membrane</keyword>
<comment type="similarity">
    <text evidence="7 8">Belongs to the drug/metabolite transporter (DMT) superfamily. Small multidrug resistance (SMR) (TC 2.A.7.1) family.</text>
</comment>
<dbReference type="GO" id="GO:0031460">
    <property type="term" value="P:glycine betaine transport"/>
    <property type="evidence" value="ECO:0007669"/>
    <property type="project" value="TreeGrafter"/>
</dbReference>
<organism evidence="10 11">
    <name type="scientific">Nitrosospira multiformis</name>
    <dbReference type="NCBI Taxonomy" id="1231"/>
    <lineage>
        <taxon>Bacteria</taxon>
        <taxon>Pseudomonadati</taxon>
        <taxon>Pseudomonadota</taxon>
        <taxon>Betaproteobacteria</taxon>
        <taxon>Nitrosomonadales</taxon>
        <taxon>Nitrosomonadaceae</taxon>
        <taxon>Nitrosospira</taxon>
    </lineage>
</organism>
<sequence>MQWFFLSVAIVSEVVATSALKASNGFTQFWPSIVVVAGYAVAFFFLSLALRTLSVGIAYAIWSGAGIVLISLVAWLFLGQALDGPAILGLALIVAGVVILNVFSRSTVH</sequence>
<dbReference type="RefSeq" id="WP_107761788.1">
    <property type="nucleotide sequence ID" value="NZ_QAOK01000007.1"/>
</dbReference>
<dbReference type="InterPro" id="IPR045324">
    <property type="entry name" value="Small_multidrug_res"/>
</dbReference>
<evidence type="ECO:0000256" key="5">
    <source>
        <dbReference type="ARBA" id="ARBA00022989"/>
    </source>
</evidence>
<gene>
    <name evidence="10" type="ORF">C8R21_10744</name>
</gene>
<evidence type="ECO:0000256" key="6">
    <source>
        <dbReference type="ARBA" id="ARBA00023136"/>
    </source>
</evidence>
<evidence type="ECO:0000256" key="4">
    <source>
        <dbReference type="ARBA" id="ARBA00022692"/>
    </source>
</evidence>
<dbReference type="InterPro" id="IPR037185">
    <property type="entry name" value="EmrE-like"/>
</dbReference>
<keyword evidence="2" id="KW-0813">Transport</keyword>
<evidence type="ECO:0000256" key="3">
    <source>
        <dbReference type="ARBA" id="ARBA00022475"/>
    </source>
</evidence>
<reference evidence="10 11" key="1">
    <citation type="submission" date="2018-04" db="EMBL/GenBank/DDBJ databases">
        <title>Active sludge and wastewater microbial communities from Klosterneuburg, Austria.</title>
        <authorList>
            <person name="Wagner M."/>
        </authorList>
    </citation>
    <scope>NUCLEOTIDE SEQUENCE [LARGE SCALE GENOMIC DNA]</scope>
    <source>
        <strain evidence="10 11">Nl12</strain>
    </source>
</reference>
<name>A0A2T5IDH1_9PROT</name>
<accession>A0A2T5IDH1</accession>
<dbReference type="PANTHER" id="PTHR30561:SF1">
    <property type="entry name" value="MULTIDRUG TRANSPORTER EMRE"/>
    <property type="match status" value="1"/>
</dbReference>
<keyword evidence="3" id="KW-1003">Cell membrane</keyword>
<comment type="subcellular location">
    <subcellularLocation>
        <location evidence="1 8">Cell membrane</location>
        <topology evidence="1 8">Multi-pass membrane protein</topology>
    </subcellularLocation>
</comment>
<evidence type="ECO:0000256" key="2">
    <source>
        <dbReference type="ARBA" id="ARBA00022448"/>
    </source>
</evidence>
<keyword evidence="4 8" id="KW-0812">Transmembrane</keyword>
<evidence type="ECO:0000313" key="11">
    <source>
        <dbReference type="Proteomes" id="UP000244152"/>
    </source>
</evidence>
<dbReference type="GO" id="GO:1990961">
    <property type="term" value="P:xenobiotic detoxification by transmembrane export across the plasma membrane"/>
    <property type="evidence" value="ECO:0007669"/>
    <property type="project" value="UniProtKB-ARBA"/>
</dbReference>
<dbReference type="EMBL" id="QAOK01000007">
    <property type="protein sequence ID" value="PTQ81863.1"/>
    <property type="molecule type" value="Genomic_DNA"/>
</dbReference>
<dbReference type="GO" id="GO:0015220">
    <property type="term" value="F:choline transmembrane transporter activity"/>
    <property type="evidence" value="ECO:0007669"/>
    <property type="project" value="TreeGrafter"/>
</dbReference>